<gene>
    <name evidence="7" type="ORF">EXIGLDRAFT_683075</name>
</gene>
<dbReference type="OrthoDB" id="191139at2759"/>
<organism evidence="7 8">
    <name type="scientific">Exidia glandulosa HHB12029</name>
    <dbReference type="NCBI Taxonomy" id="1314781"/>
    <lineage>
        <taxon>Eukaryota</taxon>
        <taxon>Fungi</taxon>
        <taxon>Dikarya</taxon>
        <taxon>Basidiomycota</taxon>
        <taxon>Agaricomycotina</taxon>
        <taxon>Agaricomycetes</taxon>
        <taxon>Auriculariales</taxon>
        <taxon>Exidiaceae</taxon>
        <taxon>Exidia</taxon>
    </lineage>
</organism>
<proteinExistence type="predicted"/>
<evidence type="ECO:0000313" key="7">
    <source>
        <dbReference type="EMBL" id="KZV84202.1"/>
    </source>
</evidence>
<feature type="region of interest" description="Disordered" evidence="5">
    <location>
        <begin position="194"/>
        <end position="220"/>
    </location>
</feature>
<sequence length="412" mass="43848">MSSEVGASLLGAVQGTLSVLVVFTAGFICARAGLLDKAAVRRIAKLCSTIFLPLLLVDQIGEDLSLSLLKAAWIVPVWGAVSTGVAHGIGWAAQRVFKLPAWTIVASGRPNATALPLMLLDALSKLGVLDALQRSGESRSEVLDRAKSLILLNVVVQQCITFMAGPEILAHDLPEGGNKRSSSSRLPTIQDTEHVGLLAEHDEDDSDDEESLRGRITEPLDSLDNTPNFPKFRLPRRLRWVSKIFGFLNPPLIGAIVAVLLSAIPPLHHVLYDSDGALNVPLLDPISKLGNIYVTLQMFAVGAELAVTSSSDRPNARSVLLPLSIRFAIMPLLALGFVWATARRGVYGDDPLVWFLLVLVPTGPSAVVLATLADTVGVDQGAVAGYLLIANLCAPLIAVTCAAALKLVEHLQ</sequence>
<evidence type="ECO:0000256" key="1">
    <source>
        <dbReference type="ARBA" id="ARBA00004141"/>
    </source>
</evidence>
<dbReference type="Pfam" id="PF03547">
    <property type="entry name" value="Mem_trans"/>
    <property type="match status" value="1"/>
</dbReference>
<feature type="compositionally biased region" description="Acidic residues" evidence="5">
    <location>
        <begin position="201"/>
        <end position="210"/>
    </location>
</feature>
<reference evidence="7 8" key="1">
    <citation type="journal article" date="2016" name="Mol. Biol. Evol.">
        <title>Comparative Genomics of Early-Diverging Mushroom-Forming Fungi Provides Insights into the Origins of Lignocellulose Decay Capabilities.</title>
        <authorList>
            <person name="Nagy L.G."/>
            <person name="Riley R."/>
            <person name="Tritt A."/>
            <person name="Adam C."/>
            <person name="Daum C."/>
            <person name="Floudas D."/>
            <person name="Sun H."/>
            <person name="Yadav J.S."/>
            <person name="Pangilinan J."/>
            <person name="Larsson K.H."/>
            <person name="Matsuura K."/>
            <person name="Barry K."/>
            <person name="Labutti K."/>
            <person name="Kuo R."/>
            <person name="Ohm R.A."/>
            <person name="Bhattacharya S.S."/>
            <person name="Shirouzu T."/>
            <person name="Yoshinaga Y."/>
            <person name="Martin F.M."/>
            <person name="Grigoriev I.V."/>
            <person name="Hibbett D.S."/>
        </authorList>
    </citation>
    <scope>NUCLEOTIDE SEQUENCE [LARGE SCALE GENOMIC DNA]</scope>
    <source>
        <strain evidence="7 8">HHB12029</strain>
    </source>
</reference>
<evidence type="ECO:0000256" key="2">
    <source>
        <dbReference type="ARBA" id="ARBA00022692"/>
    </source>
</evidence>
<feature type="transmembrane region" description="Helical" evidence="6">
    <location>
        <begin position="6"/>
        <end position="30"/>
    </location>
</feature>
<keyword evidence="3 6" id="KW-1133">Transmembrane helix</keyword>
<evidence type="ECO:0000313" key="8">
    <source>
        <dbReference type="Proteomes" id="UP000077266"/>
    </source>
</evidence>
<evidence type="ECO:0000256" key="3">
    <source>
        <dbReference type="ARBA" id="ARBA00022989"/>
    </source>
</evidence>
<dbReference type="EMBL" id="KV426235">
    <property type="protein sequence ID" value="KZV84202.1"/>
    <property type="molecule type" value="Genomic_DNA"/>
</dbReference>
<evidence type="ECO:0000256" key="5">
    <source>
        <dbReference type="SAM" id="MobiDB-lite"/>
    </source>
</evidence>
<comment type="subcellular location">
    <subcellularLocation>
        <location evidence="1">Membrane</location>
        <topology evidence="1">Multi-pass membrane protein</topology>
    </subcellularLocation>
</comment>
<dbReference type="InParanoid" id="A0A165DC33"/>
<feature type="transmembrane region" description="Helical" evidence="6">
    <location>
        <begin position="319"/>
        <end position="340"/>
    </location>
</feature>
<dbReference type="GO" id="GO:0005783">
    <property type="term" value="C:endoplasmic reticulum"/>
    <property type="evidence" value="ECO:0007669"/>
    <property type="project" value="TreeGrafter"/>
</dbReference>
<accession>A0A165DC33</accession>
<keyword evidence="4 6" id="KW-0472">Membrane</keyword>
<dbReference type="PANTHER" id="PTHR31794:SF4">
    <property type="entry name" value="AUXIN EFFLUX TRANSPORTER FAMILY PROTEIN (EUROFUNG)"/>
    <property type="match status" value="1"/>
</dbReference>
<evidence type="ECO:0000256" key="4">
    <source>
        <dbReference type="ARBA" id="ARBA00023136"/>
    </source>
</evidence>
<evidence type="ECO:0008006" key="9">
    <source>
        <dbReference type="Google" id="ProtNLM"/>
    </source>
</evidence>
<evidence type="ECO:0000256" key="6">
    <source>
        <dbReference type="SAM" id="Phobius"/>
    </source>
</evidence>
<dbReference type="GO" id="GO:0055085">
    <property type="term" value="P:transmembrane transport"/>
    <property type="evidence" value="ECO:0007669"/>
    <property type="project" value="InterPro"/>
</dbReference>
<dbReference type="InterPro" id="IPR004776">
    <property type="entry name" value="Mem_transp_PIN-like"/>
</dbReference>
<feature type="transmembrane region" description="Helical" evidence="6">
    <location>
        <begin position="384"/>
        <end position="405"/>
    </location>
</feature>
<dbReference type="AlphaFoldDB" id="A0A165DC33"/>
<dbReference type="Proteomes" id="UP000077266">
    <property type="component" value="Unassembled WGS sequence"/>
</dbReference>
<keyword evidence="2 6" id="KW-0812">Transmembrane</keyword>
<dbReference type="PANTHER" id="PTHR31794">
    <property type="entry name" value="AUXIN EFFLUX TRANSPORTER FAMILY PROTEIN (EUROFUNG)"/>
    <property type="match status" value="1"/>
</dbReference>
<keyword evidence="8" id="KW-1185">Reference proteome</keyword>
<name>A0A165DC33_EXIGL</name>
<dbReference type="GO" id="GO:0016020">
    <property type="term" value="C:membrane"/>
    <property type="evidence" value="ECO:0007669"/>
    <property type="project" value="UniProtKB-SubCell"/>
</dbReference>
<protein>
    <recommendedName>
        <fullName evidence="9">Auxin efflux carrier</fullName>
    </recommendedName>
</protein>
<dbReference type="STRING" id="1314781.A0A165DC33"/>
<feature type="transmembrane region" description="Helical" evidence="6">
    <location>
        <begin position="240"/>
        <end position="264"/>
    </location>
</feature>
<feature type="transmembrane region" description="Helical" evidence="6">
    <location>
        <begin position="352"/>
        <end position="372"/>
    </location>
</feature>